<keyword evidence="3" id="KW-1185">Reference proteome</keyword>
<feature type="transmembrane region" description="Helical" evidence="1">
    <location>
        <begin position="20"/>
        <end position="41"/>
    </location>
</feature>
<comment type="caution">
    <text evidence="2">The sequence shown here is derived from an EMBL/GenBank/DDBJ whole genome shotgun (WGS) entry which is preliminary data.</text>
</comment>
<sequence>MNEVSEDCGIGSENGINLSSTSFCSWVGGLYSLFCLIVSCLRKALTKDAQVLHFTVFTPKAAVYWTMNLLYVMKHRDGCNADLQLQS</sequence>
<evidence type="ECO:0000256" key="1">
    <source>
        <dbReference type="SAM" id="Phobius"/>
    </source>
</evidence>
<dbReference type="EMBL" id="PDCK01000039">
    <property type="protein sequence ID" value="PRQ58281.1"/>
    <property type="molecule type" value="Genomic_DNA"/>
</dbReference>
<dbReference type="Proteomes" id="UP000238479">
    <property type="component" value="Chromosome 1"/>
</dbReference>
<organism evidence="2 3">
    <name type="scientific">Rosa chinensis</name>
    <name type="common">China rose</name>
    <dbReference type="NCBI Taxonomy" id="74649"/>
    <lineage>
        <taxon>Eukaryota</taxon>
        <taxon>Viridiplantae</taxon>
        <taxon>Streptophyta</taxon>
        <taxon>Embryophyta</taxon>
        <taxon>Tracheophyta</taxon>
        <taxon>Spermatophyta</taxon>
        <taxon>Magnoliopsida</taxon>
        <taxon>eudicotyledons</taxon>
        <taxon>Gunneridae</taxon>
        <taxon>Pentapetalae</taxon>
        <taxon>rosids</taxon>
        <taxon>fabids</taxon>
        <taxon>Rosales</taxon>
        <taxon>Rosaceae</taxon>
        <taxon>Rosoideae</taxon>
        <taxon>Rosoideae incertae sedis</taxon>
        <taxon>Rosa</taxon>
    </lineage>
</organism>
<evidence type="ECO:0000313" key="3">
    <source>
        <dbReference type="Proteomes" id="UP000238479"/>
    </source>
</evidence>
<keyword evidence="1" id="KW-0472">Membrane</keyword>
<proteinExistence type="predicted"/>
<keyword evidence="1" id="KW-1133">Transmembrane helix</keyword>
<keyword evidence="1" id="KW-0812">Transmembrane</keyword>
<name>A0A2P6SHX8_ROSCH</name>
<dbReference type="Gramene" id="PRQ58281">
    <property type="protein sequence ID" value="PRQ58281"/>
    <property type="gene ID" value="RchiOBHm_Chr1g0357591"/>
</dbReference>
<protein>
    <submittedName>
        <fullName evidence="2">Uncharacterized protein</fullName>
    </submittedName>
</protein>
<dbReference type="AlphaFoldDB" id="A0A2P6SHX8"/>
<evidence type="ECO:0000313" key="2">
    <source>
        <dbReference type="EMBL" id="PRQ58281.1"/>
    </source>
</evidence>
<reference evidence="2 3" key="1">
    <citation type="journal article" date="2018" name="Nat. Genet.">
        <title>The Rosa genome provides new insights in the design of modern roses.</title>
        <authorList>
            <person name="Bendahmane M."/>
        </authorList>
    </citation>
    <scope>NUCLEOTIDE SEQUENCE [LARGE SCALE GENOMIC DNA]</scope>
    <source>
        <strain evidence="3">cv. Old Blush</strain>
    </source>
</reference>
<accession>A0A2P6SHX8</accession>
<gene>
    <name evidence="2" type="ORF">RchiOBHm_Chr1g0357591</name>
</gene>